<dbReference type="SUPFAM" id="SSF52218">
    <property type="entry name" value="Flavoproteins"/>
    <property type="match status" value="1"/>
</dbReference>
<evidence type="ECO:0000313" key="2">
    <source>
        <dbReference type="EMBL" id="ADE19767.1"/>
    </source>
</evidence>
<proteinExistence type="predicted"/>
<reference evidence="2 3" key="3">
    <citation type="journal article" date="2011" name="J. Bacteriol.">
        <title>Genome sequences of Mycoplasma alligatoris A21JP2T and Mycoplasma crocodyli MP145T.</title>
        <authorList>
            <person name="Brown D.R."/>
            <person name="Farmerie W.G."/>
            <person name="May M."/>
            <person name="Benders G.A."/>
            <person name="Durkin A.S."/>
            <person name="Hlavinka K."/>
            <person name="Hostetler J."/>
            <person name="Jackson J."/>
            <person name="Johnson J."/>
            <person name="Miller R.H."/>
            <person name="Paralanov V."/>
            <person name="Radune D."/>
            <person name="Szczypinski B."/>
            <person name="Glass J.I."/>
        </authorList>
    </citation>
    <scope>NUCLEOTIDE SEQUENCE [LARGE SCALE GENOMIC DNA]</scope>
    <source>
        <strain evidence="3">ATCC 51981 / MP145</strain>
    </source>
</reference>
<dbReference type="GO" id="GO:0016491">
    <property type="term" value="F:oxidoreductase activity"/>
    <property type="evidence" value="ECO:0007669"/>
    <property type="project" value="UniProtKB-KW"/>
</dbReference>
<dbReference type="NCBIfam" id="NF002370">
    <property type="entry name" value="PRK01355.1"/>
    <property type="match status" value="1"/>
</dbReference>
<name>D5E5S1_MYCCM</name>
<dbReference type="Pfam" id="PF02525">
    <property type="entry name" value="Flavodoxin_2"/>
    <property type="match status" value="1"/>
</dbReference>
<dbReference type="STRING" id="512564.MCRO_0491"/>
<evidence type="ECO:0000313" key="3">
    <source>
        <dbReference type="Proteomes" id="UP000001845"/>
    </source>
</evidence>
<dbReference type="InterPro" id="IPR003680">
    <property type="entry name" value="Flavodoxin_fold"/>
</dbReference>
<dbReference type="OrthoDB" id="9805013at2"/>
<gene>
    <name evidence="2" type="ordered locus">MCRO_0491</name>
</gene>
<dbReference type="PANTHER" id="PTHR43741">
    <property type="entry name" value="FMN-DEPENDENT NADH-AZOREDUCTASE 1"/>
    <property type="match status" value="1"/>
</dbReference>
<dbReference type="Gene3D" id="3.40.50.360">
    <property type="match status" value="1"/>
</dbReference>
<reference evidence="3" key="1">
    <citation type="submission" date="2010-03" db="EMBL/GenBank/DDBJ databases">
        <title>The complete genome of Mycoplasma crocodyli MP145.</title>
        <authorList>
            <person name="Glass J.I."/>
            <person name="Durkin A.S."/>
            <person name="Hostetler J."/>
            <person name="Jackson J."/>
            <person name="Johnson J."/>
            <person name="May M.A."/>
            <person name="Paralanov V."/>
            <person name="Radune D."/>
            <person name="Szczypinski B."/>
            <person name="Brown D.R."/>
        </authorList>
    </citation>
    <scope>NUCLEOTIDE SEQUENCE [LARGE SCALE GENOMIC DNA]</scope>
    <source>
        <strain evidence="3">ATCC 51981 / MP145</strain>
    </source>
</reference>
<dbReference type="AlphaFoldDB" id="D5E5S1"/>
<dbReference type="RefSeq" id="WP_013054543.1">
    <property type="nucleotide sequence ID" value="NC_014014.1"/>
</dbReference>
<keyword evidence="2" id="KW-0560">Oxidoreductase</keyword>
<dbReference type="EC" id="1.7.-.-" evidence="2"/>
<dbReference type="eggNOG" id="COG1182">
    <property type="taxonomic scope" value="Bacteria"/>
</dbReference>
<organism evidence="2 3">
    <name type="scientific">Mycoplasma crocodyli (strain ATCC 51981 / MP145)</name>
    <dbReference type="NCBI Taxonomy" id="512564"/>
    <lineage>
        <taxon>Bacteria</taxon>
        <taxon>Bacillati</taxon>
        <taxon>Mycoplasmatota</taxon>
        <taxon>Mollicutes</taxon>
        <taxon>Mycoplasmataceae</taxon>
        <taxon>Mycoplasma</taxon>
    </lineage>
</organism>
<keyword evidence="3" id="KW-1185">Reference proteome</keyword>
<accession>D5E5S1</accession>
<dbReference type="InterPro" id="IPR050104">
    <property type="entry name" value="FMN-dep_NADH:Q_OxRdtase_AzoR1"/>
</dbReference>
<dbReference type="KEGG" id="mcd:MCRO_0491"/>
<dbReference type="HOGENOM" id="CLU_088964_2_0_14"/>
<dbReference type="Proteomes" id="UP000001845">
    <property type="component" value="Chromosome"/>
</dbReference>
<dbReference type="PANTHER" id="PTHR43741:SF4">
    <property type="entry name" value="FMN-DEPENDENT NADH:QUINONE OXIDOREDUCTASE"/>
    <property type="match status" value="1"/>
</dbReference>
<dbReference type="InterPro" id="IPR029039">
    <property type="entry name" value="Flavoprotein-like_sf"/>
</dbReference>
<feature type="domain" description="Flavodoxin-like fold" evidence="1">
    <location>
        <begin position="3"/>
        <end position="177"/>
    </location>
</feature>
<evidence type="ECO:0000259" key="1">
    <source>
        <dbReference type="Pfam" id="PF02525"/>
    </source>
</evidence>
<protein>
    <submittedName>
        <fullName evidence="2">FMN-dependent NADH-azo-oxidoreductase</fullName>
        <ecNumber evidence="2">1.7.-.-</ecNumber>
    </submittedName>
</protein>
<reference key="2">
    <citation type="submission" date="2010-03" db="EMBL/GenBank/DDBJ databases">
        <authorList>
            <person name="Ma Z."/>
            <person name="Wang X."/>
            <person name="Liu H."/>
        </authorList>
    </citation>
    <scope>NUCLEOTIDE SEQUENCE</scope>
    <source>
        <strain>MP145</strain>
    </source>
</reference>
<sequence length="200" mass="22767">MSKTLILYGELFDQEKSISHLATKEFLEKYKLQNKTEEIEEINLNETELSSVFLTNQNFATYYKEVKSDFWIEKLKNVDKVVISVPMINFGPSVIVKNFIDAIAVANKTFSYKYSKKGDAIGLLDNIKKVLIVGSQGAPADWYLWGSHTLWLEGTWKFFGAKNVETLLLSGVKTPVFSNMTPKEIVGKFDKEIESSAKKF</sequence>
<dbReference type="EMBL" id="CP001991">
    <property type="protein sequence ID" value="ADE19767.1"/>
    <property type="molecule type" value="Genomic_DNA"/>
</dbReference>